<keyword evidence="12" id="KW-0456">Lyase</keyword>
<dbReference type="RefSeq" id="WP_069307966.1">
    <property type="nucleotide sequence ID" value="NZ_MCRJ01000116.1"/>
</dbReference>
<evidence type="ECO:0000256" key="5">
    <source>
        <dbReference type="ARBA" id="ARBA00022827"/>
    </source>
</evidence>
<evidence type="ECO:0000256" key="2">
    <source>
        <dbReference type="ARBA" id="ARBA00013149"/>
    </source>
</evidence>
<comment type="similarity">
    <text evidence="10">Belongs to the DNA photolyase family.</text>
</comment>
<protein>
    <recommendedName>
        <fullName evidence="3">Deoxyribodipyrimidine photo-lyase</fullName>
        <ecNumber evidence="2">4.1.99.3</ecNumber>
    </recommendedName>
</protein>
<dbReference type="InterPro" id="IPR005101">
    <property type="entry name" value="Cryptochr/Photolyase_FAD-bd"/>
</dbReference>
<dbReference type="PROSITE" id="PS00691">
    <property type="entry name" value="DNA_PHOTOLYASES_1_2"/>
    <property type="match status" value="1"/>
</dbReference>
<dbReference type="Gene3D" id="1.25.40.80">
    <property type="match status" value="1"/>
</dbReference>
<dbReference type="AlphaFoldDB" id="A0A1E3H0A8"/>
<dbReference type="Proteomes" id="UP000094622">
    <property type="component" value="Unassembled WGS sequence"/>
</dbReference>
<dbReference type="EMBL" id="MCRJ01000116">
    <property type="protein sequence ID" value="ODN69011.1"/>
    <property type="molecule type" value="Genomic_DNA"/>
</dbReference>
<evidence type="ECO:0000256" key="9">
    <source>
        <dbReference type="PIRSR" id="PIRSR602081-2"/>
    </source>
</evidence>
<dbReference type="InterPro" id="IPR014729">
    <property type="entry name" value="Rossmann-like_a/b/a_fold"/>
</dbReference>
<evidence type="ECO:0000313" key="12">
    <source>
        <dbReference type="EMBL" id="ODN69011.1"/>
    </source>
</evidence>
<evidence type="ECO:0000256" key="4">
    <source>
        <dbReference type="ARBA" id="ARBA00022630"/>
    </source>
</evidence>
<dbReference type="PANTHER" id="PTHR11455:SF9">
    <property type="entry name" value="CRYPTOCHROME CIRCADIAN CLOCK 5 ISOFORM X1"/>
    <property type="match status" value="1"/>
</dbReference>
<accession>A0A1E3H0A8</accession>
<evidence type="ECO:0000256" key="10">
    <source>
        <dbReference type="RuleBase" id="RU004182"/>
    </source>
</evidence>
<comment type="caution">
    <text evidence="12">The sequence shown here is derived from an EMBL/GenBank/DDBJ whole genome shotgun (WGS) entry which is preliminary data.</text>
</comment>
<evidence type="ECO:0000259" key="11">
    <source>
        <dbReference type="PROSITE" id="PS51645"/>
    </source>
</evidence>
<dbReference type="Gene3D" id="3.40.50.620">
    <property type="entry name" value="HUPs"/>
    <property type="match status" value="1"/>
</dbReference>
<dbReference type="PROSITE" id="PS51645">
    <property type="entry name" value="PHR_CRY_ALPHA_BETA"/>
    <property type="match status" value="1"/>
</dbReference>
<comment type="catalytic activity">
    <reaction evidence="7">
        <text>cyclobutadipyrimidine (in DNA) = 2 pyrimidine residues (in DNA).</text>
        <dbReference type="EC" id="4.1.99.3"/>
    </reaction>
</comment>
<dbReference type="EC" id="4.1.99.3" evidence="2"/>
<dbReference type="GO" id="GO:0003677">
    <property type="term" value="F:DNA binding"/>
    <property type="evidence" value="ECO:0007669"/>
    <property type="project" value="TreeGrafter"/>
</dbReference>
<dbReference type="SUPFAM" id="SSF48173">
    <property type="entry name" value="Cryptochrome/photolyase FAD-binding domain"/>
    <property type="match status" value="1"/>
</dbReference>
<dbReference type="Pfam" id="PF00875">
    <property type="entry name" value="DNA_photolyase"/>
    <property type="match status" value="1"/>
</dbReference>
<evidence type="ECO:0000256" key="7">
    <source>
        <dbReference type="ARBA" id="ARBA00033999"/>
    </source>
</evidence>
<evidence type="ECO:0000256" key="3">
    <source>
        <dbReference type="ARBA" id="ARBA00014046"/>
    </source>
</evidence>
<sequence>MSDHPASGADVRIVWFRDDLRLSDNPALSEACRDDGPVVALYILDDVSPGIRPLGGARRWWLHHSLQALAIDLQAIGIPLLLRRGPAGKVLPEVVEAVGARQVHWNRRYTAAGIAIDTALRTDLKAQGVEVESHNGSLLIEPFAVTKGDGGWFKVFTPFWKAARERIGTPRSPLPVPKPRQAPALDVTGDRLVDWGLLPTKPDWSGGLAKTWTPGEAGARERLETFLDDGLARYKAQRDEPAAGAVSMMSPYLAFGEISPVTLWHAAAAAGGGRSDASVEKFLAELGWREFSYHLLYHFPDLGQQNFQPRFDGFSWKGDPAALAAWQKGQTGYPIVDAGMRQLWRTGWMHNRVRMVVASFLVKHLLIDWRAGEAWFWDTLVDADPANNAASWQWVAGSGADAAPYFRIFNPILQGEKFDTAGRYVRDHVPELAGLPDKWLNKPWQAPSDVRRRADVRLGKTYPEPVVDHDAARQRALAAFQEIKDQA</sequence>
<dbReference type="Pfam" id="PF03441">
    <property type="entry name" value="FAD_binding_7"/>
    <property type="match status" value="1"/>
</dbReference>
<dbReference type="FunFam" id="1.10.579.10:FF:000003">
    <property type="entry name" value="Deoxyribodipyrimidine photo-lyase"/>
    <property type="match status" value="1"/>
</dbReference>
<evidence type="ECO:0000256" key="8">
    <source>
        <dbReference type="PIRSR" id="PIRSR602081-1"/>
    </source>
</evidence>
<dbReference type="OrthoDB" id="9772484at2"/>
<feature type="site" description="Electron transfer via tryptophanyl radical" evidence="9">
    <location>
        <position position="369"/>
    </location>
</feature>
<evidence type="ECO:0000313" key="13">
    <source>
        <dbReference type="Proteomes" id="UP000094622"/>
    </source>
</evidence>
<feature type="site" description="Electron transfer via tryptophanyl radical" evidence="9">
    <location>
        <position position="316"/>
    </location>
</feature>
<comment type="cofactor">
    <cofactor evidence="1">
        <name>(6R)-5,10-methylene-5,6,7,8-tetrahydrofolate</name>
        <dbReference type="ChEBI" id="CHEBI:15636"/>
    </cofactor>
</comment>
<dbReference type="PRINTS" id="PR00147">
    <property type="entry name" value="DNAPHOTLYASE"/>
</dbReference>
<comment type="cofactor">
    <cofactor evidence="8">
        <name>FAD</name>
        <dbReference type="ChEBI" id="CHEBI:57692"/>
    </cofactor>
    <text evidence="8">Binds 1 FAD per subunit.</text>
</comment>
<keyword evidence="5 8" id="KW-0274">FAD</keyword>
<organism evidence="12 13">
    <name type="scientific">Methylobrevis pamukkalensis</name>
    <dbReference type="NCBI Taxonomy" id="1439726"/>
    <lineage>
        <taxon>Bacteria</taxon>
        <taxon>Pseudomonadati</taxon>
        <taxon>Pseudomonadota</taxon>
        <taxon>Alphaproteobacteria</taxon>
        <taxon>Hyphomicrobiales</taxon>
        <taxon>Pleomorphomonadaceae</taxon>
        <taxon>Methylobrevis</taxon>
    </lineage>
</organism>
<feature type="domain" description="Photolyase/cryptochrome alpha/beta" evidence="11">
    <location>
        <begin position="10"/>
        <end position="139"/>
    </location>
</feature>
<feature type="binding site" evidence="8">
    <location>
        <position position="282"/>
    </location>
    <ligand>
        <name>FAD</name>
        <dbReference type="ChEBI" id="CHEBI:57692"/>
    </ligand>
</feature>
<dbReference type="InterPro" id="IPR006050">
    <property type="entry name" value="DNA_photolyase_N"/>
</dbReference>
<feature type="site" description="Electron transfer via tryptophanyl radical" evidence="9">
    <location>
        <position position="392"/>
    </location>
</feature>
<evidence type="ECO:0000256" key="1">
    <source>
        <dbReference type="ARBA" id="ARBA00001932"/>
    </source>
</evidence>
<dbReference type="InterPro" id="IPR036155">
    <property type="entry name" value="Crypto/Photolyase_N_sf"/>
</dbReference>
<keyword evidence="6 10" id="KW-0157">Chromophore</keyword>
<dbReference type="PATRIC" id="fig|1439726.3.peg.3885"/>
<reference evidence="12 13" key="1">
    <citation type="submission" date="2016-07" db="EMBL/GenBank/DDBJ databases">
        <title>Draft Genome Sequence of Methylobrevis pamukkalensis PK2.</title>
        <authorList>
            <person name="Vasilenko O.V."/>
            <person name="Doronina N.V."/>
            <person name="Shmareva M.N."/>
            <person name="Tarlachkov S.V."/>
            <person name="Mustakhimov I."/>
            <person name="Trotsenko Y.A."/>
        </authorList>
    </citation>
    <scope>NUCLEOTIDE SEQUENCE [LARGE SCALE GENOMIC DNA]</scope>
    <source>
        <strain evidence="12 13">PK2</strain>
    </source>
</reference>
<evidence type="ECO:0000256" key="6">
    <source>
        <dbReference type="ARBA" id="ARBA00022991"/>
    </source>
</evidence>
<keyword evidence="4 8" id="KW-0285">Flavoprotein</keyword>
<dbReference type="Gene3D" id="1.10.579.10">
    <property type="entry name" value="DNA Cyclobutane Dipyrimidine Photolyase, subunit A, domain 3"/>
    <property type="match status" value="1"/>
</dbReference>
<dbReference type="PROSITE" id="PS00394">
    <property type="entry name" value="DNA_PHOTOLYASES_1_1"/>
    <property type="match status" value="1"/>
</dbReference>
<keyword evidence="13" id="KW-1185">Reference proteome</keyword>
<proteinExistence type="inferred from homology"/>
<name>A0A1E3H0A8_9HYPH</name>
<dbReference type="PANTHER" id="PTHR11455">
    <property type="entry name" value="CRYPTOCHROME"/>
    <property type="match status" value="1"/>
</dbReference>
<dbReference type="GO" id="GO:0009416">
    <property type="term" value="P:response to light stimulus"/>
    <property type="evidence" value="ECO:0007669"/>
    <property type="project" value="TreeGrafter"/>
</dbReference>
<gene>
    <name evidence="12" type="primary">phrB</name>
    <name evidence="12" type="ORF">A6302_03685</name>
</gene>
<dbReference type="InterPro" id="IPR036134">
    <property type="entry name" value="Crypto/Photolyase_FAD-like_sf"/>
</dbReference>
<dbReference type="SUPFAM" id="SSF52425">
    <property type="entry name" value="Cryptochrome/photolyase, N-terminal domain"/>
    <property type="match status" value="1"/>
</dbReference>
<feature type="binding site" evidence="8">
    <location>
        <position position="234"/>
    </location>
    <ligand>
        <name>FAD</name>
        <dbReference type="ChEBI" id="CHEBI:57692"/>
    </ligand>
</feature>
<dbReference type="GO" id="GO:0071949">
    <property type="term" value="F:FAD binding"/>
    <property type="evidence" value="ECO:0007669"/>
    <property type="project" value="TreeGrafter"/>
</dbReference>
<dbReference type="GO" id="GO:0003904">
    <property type="term" value="F:deoxyribodipyrimidine photo-lyase activity"/>
    <property type="evidence" value="ECO:0007669"/>
    <property type="project" value="UniProtKB-EC"/>
</dbReference>
<dbReference type="InterPro" id="IPR018394">
    <property type="entry name" value="DNA_photolyase_1_CS_C"/>
</dbReference>
<dbReference type="GO" id="GO:0000719">
    <property type="term" value="P:photoreactive repair"/>
    <property type="evidence" value="ECO:0007669"/>
    <property type="project" value="UniProtKB-ARBA"/>
</dbReference>
<dbReference type="InterPro" id="IPR002081">
    <property type="entry name" value="Cryptochrome/DNA_photolyase_1"/>
</dbReference>
<feature type="binding site" evidence="8">
    <location>
        <begin position="382"/>
        <end position="384"/>
    </location>
    <ligand>
        <name>FAD</name>
        <dbReference type="ChEBI" id="CHEBI:57692"/>
    </ligand>
</feature>